<dbReference type="Proteomes" id="UP001500253">
    <property type="component" value="Unassembled WGS sequence"/>
</dbReference>
<keyword evidence="2" id="KW-1185">Reference proteome</keyword>
<evidence type="ECO:0000313" key="2">
    <source>
        <dbReference type="Proteomes" id="UP001500253"/>
    </source>
</evidence>
<dbReference type="EMBL" id="BAAASD010000005">
    <property type="protein sequence ID" value="GAA2333550.1"/>
    <property type="molecule type" value="Genomic_DNA"/>
</dbReference>
<accession>A0ABN3FMY5</accession>
<dbReference type="RefSeq" id="WP_346173800.1">
    <property type="nucleotide sequence ID" value="NZ_BAAASD010000005.1"/>
</dbReference>
<comment type="caution">
    <text evidence="1">The sequence shown here is derived from an EMBL/GenBank/DDBJ whole genome shotgun (WGS) entry which is preliminary data.</text>
</comment>
<evidence type="ECO:0000313" key="1">
    <source>
        <dbReference type="EMBL" id="GAA2333550.1"/>
    </source>
</evidence>
<name>A0ABN3FMY5_9ACTN</name>
<proteinExistence type="predicted"/>
<protein>
    <submittedName>
        <fullName evidence="1">Uncharacterized protein</fullName>
    </submittedName>
</protein>
<reference evidence="1 2" key="1">
    <citation type="journal article" date="2019" name="Int. J. Syst. Evol. Microbiol.">
        <title>The Global Catalogue of Microorganisms (GCM) 10K type strain sequencing project: providing services to taxonomists for standard genome sequencing and annotation.</title>
        <authorList>
            <consortium name="The Broad Institute Genomics Platform"/>
            <consortium name="The Broad Institute Genome Sequencing Center for Infectious Disease"/>
            <person name="Wu L."/>
            <person name="Ma J."/>
        </authorList>
    </citation>
    <scope>NUCLEOTIDE SEQUENCE [LARGE SCALE GENOMIC DNA]</scope>
    <source>
        <strain evidence="1 2">JCM 4316</strain>
    </source>
</reference>
<gene>
    <name evidence="1" type="ORF">GCM10010246_16440</name>
</gene>
<organism evidence="1 2">
    <name type="scientific">Streptomyces cuspidosporus</name>
    <dbReference type="NCBI Taxonomy" id="66882"/>
    <lineage>
        <taxon>Bacteria</taxon>
        <taxon>Bacillati</taxon>
        <taxon>Actinomycetota</taxon>
        <taxon>Actinomycetes</taxon>
        <taxon>Kitasatosporales</taxon>
        <taxon>Streptomycetaceae</taxon>
        <taxon>Streptomyces</taxon>
    </lineage>
</organism>
<sequence>MPLRTYIDTARGRIGRVATAAGATTLTAGLFTDAVTQPGLTAALGAALLGVGFSPRLMAAHQKVKPVAMMVYASPHAGMAAILVAERVASGDVARLVEAGAVTAWTAGVWWLRPASLAKRIARARPAAEAITQPQEAVPTVVDQAPTDPAARWWAENVAREGGIAPGTCVIATQRIDADRTAAVIAATNPGEPVPEISITRLSALMDIPEELISIDPIPSRGAGLRMLAVGKKREAPADTWTEISRSALPGVELMEANTYELKELR</sequence>